<evidence type="ECO:0000256" key="1">
    <source>
        <dbReference type="PROSITE-ProRule" id="PRU00221"/>
    </source>
</evidence>
<dbReference type="EMBL" id="JAVXUP010000184">
    <property type="protein sequence ID" value="KAK3035043.1"/>
    <property type="molecule type" value="Genomic_DNA"/>
</dbReference>
<dbReference type="Pfam" id="PF00400">
    <property type="entry name" value="WD40"/>
    <property type="match status" value="2"/>
</dbReference>
<dbReference type="InterPro" id="IPR015943">
    <property type="entry name" value="WD40/YVTN_repeat-like_dom_sf"/>
</dbReference>
<name>A0AA88WVT6_9ASTE</name>
<evidence type="ECO:0000313" key="4">
    <source>
        <dbReference type="Proteomes" id="UP001188597"/>
    </source>
</evidence>
<dbReference type="AlphaFoldDB" id="A0AA88WVT6"/>
<protein>
    <recommendedName>
        <fullName evidence="5">WD repeat-containing protein 53</fullName>
    </recommendedName>
</protein>
<evidence type="ECO:0000256" key="2">
    <source>
        <dbReference type="SAM" id="MobiDB-lite"/>
    </source>
</evidence>
<dbReference type="InterPro" id="IPR036322">
    <property type="entry name" value="WD40_repeat_dom_sf"/>
</dbReference>
<dbReference type="Gene3D" id="2.130.10.10">
    <property type="entry name" value="YVTN repeat-like/Quinoprotein amine dehydrogenase"/>
    <property type="match status" value="2"/>
</dbReference>
<keyword evidence="1" id="KW-0853">WD repeat</keyword>
<feature type="repeat" description="WD" evidence="1">
    <location>
        <begin position="318"/>
        <end position="353"/>
    </location>
</feature>
<evidence type="ECO:0008006" key="5">
    <source>
        <dbReference type="Google" id="ProtNLM"/>
    </source>
</evidence>
<keyword evidence="4" id="KW-1185">Reference proteome</keyword>
<evidence type="ECO:0000313" key="3">
    <source>
        <dbReference type="EMBL" id="KAK3035043.1"/>
    </source>
</evidence>
<accession>A0AA88WVT6</accession>
<dbReference type="PROSITE" id="PS50294">
    <property type="entry name" value="WD_REPEATS_REGION"/>
    <property type="match status" value="1"/>
</dbReference>
<reference evidence="3" key="1">
    <citation type="submission" date="2022-12" db="EMBL/GenBank/DDBJ databases">
        <title>Draft genome assemblies for two species of Escallonia (Escalloniales).</title>
        <authorList>
            <person name="Chanderbali A."/>
            <person name="Dervinis C."/>
            <person name="Anghel I."/>
            <person name="Soltis D."/>
            <person name="Soltis P."/>
            <person name="Zapata F."/>
        </authorList>
    </citation>
    <scope>NUCLEOTIDE SEQUENCE</scope>
    <source>
        <strain evidence="3">UCBG64.0493</strain>
        <tissue evidence="3">Leaf</tissue>
    </source>
</reference>
<dbReference type="PANTHER" id="PTHR45296:SF1">
    <property type="entry name" value="TRANSDUCIN_WD40 REPEAT-LIKE SUPERFAMILY PROTEIN"/>
    <property type="match status" value="1"/>
</dbReference>
<proteinExistence type="predicted"/>
<dbReference type="SUPFAM" id="SSF50978">
    <property type="entry name" value="WD40 repeat-like"/>
    <property type="match status" value="1"/>
</dbReference>
<gene>
    <name evidence="3" type="ORF">RJ639_034833</name>
</gene>
<organism evidence="3 4">
    <name type="scientific">Escallonia herrerae</name>
    <dbReference type="NCBI Taxonomy" id="1293975"/>
    <lineage>
        <taxon>Eukaryota</taxon>
        <taxon>Viridiplantae</taxon>
        <taxon>Streptophyta</taxon>
        <taxon>Embryophyta</taxon>
        <taxon>Tracheophyta</taxon>
        <taxon>Spermatophyta</taxon>
        <taxon>Magnoliopsida</taxon>
        <taxon>eudicotyledons</taxon>
        <taxon>Gunneridae</taxon>
        <taxon>Pentapetalae</taxon>
        <taxon>asterids</taxon>
        <taxon>campanulids</taxon>
        <taxon>Escalloniales</taxon>
        <taxon>Escalloniaceae</taxon>
        <taxon>Escallonia</taxon>
    </lineage>
</organism>
<feature type="region of interest" description="Disordered" evidence="2">
    <location>
        <begin position="278"/>
        <end position="306"/>
    </location>
</feature>
<dbReference type="InterPro" id="IPR001680">
    <property type="entry name" value="WD40_rpt"/>
</dbReference>
<dbReference type="PROSITE" id="PS50082">
    <property type="entry name" value="WD_REPEATS_2"/>
    <property type="match status" value="1"/>
</dbReference>
<dbReference type="SMART" id="SM00320">
    <property type="entry name" value="WD40"/>
    <property type="match status" value="4"/>
</dbReference>
<sequence length="408" mass="44703">MASAAETEVPERNTAFDPFLKAKPKPTLAAPMAEPRRLRGHKATATCCIASVDRPGLVATSGEDGCVCWFDMRCKDVLFVMKVGDDPITSLCYKQGNEDIIYVSSGNEVKVFDVHLATSWKPLESYNYNKEEINQIVCNSKSAFVAAADDGGDVKIIDIRQKCLYKTLRAGHKMYSFFLGDNGKSSQVVLIQDLLCGTSPRDAHIRFWTLSSMSYDVGIPGAETRDNAGRCFNPAFIHAIAVPEVDMWEKLGRICVVARGDGGVDVIDIESELASTGSKSSLKTRRGSQSRSKGSVPSPDTEAQEENLRKKLHLDYSFGGHTTAVSCVAFSKFGEKGKYIISGGNDKAVKAWDWSRYFDDGQSSSKSDLLHLNINLSKKVNWLCTTPTDSENLVVCDTSKVVKAYTVV</sequence>
<dbReference type="PANTHER" id="PTHR45296">
    <property type="entry name" value="TRANSDUCIN/WD40 REPEAT-LIKE SUPERFAMILY PROTEIN"/>
    <property type="match status" value="1"/>
</dbReference>
<dbReference type="Proteomes" id="UP001188597">
    <property type="component" value="Unassembled WGS sequence"/>
</dbReference>
<comment type="caution">
    <text evidence="3">The sequence shown here is derived from an EMBL/GenBank/DDBJ whole genome shotgun (WGS) entry which is preliminary data.</text>
</comment>